<feature type="region of interest" description="Disordered" evidence="1">
    <location>
        <begin position="97"/>
        <end position="129"/>
    </location>
</feature>
<protein>
    <submittedName>
        <fullName evidence="2">Uncharacterized protein</fullName>
    </submittedName>
</protein>
<dbReference type="EMBL" id="BAAAES010000001">
    <property type="protein sequence ID" value="GAA0659293.1"/>
    <property type="molecule type" value="Genomic_DNA"/>
</dbReference>
<comment type="caution">
    <text evidence="2">The sequence shown here is derived from an EMBL/GenBank/DDBJ whole genome shotgun (WGS) entry which is preliminary data.</text>
</comment>
<gene>
    <name evidence="2" type="ORF">GCM10009102_04670</name>
</gene>
<evidence type="ECO:0000313" key="2">
    <source>
        <dbReference type="EMBL" id="GAA0659293.1"/>
    </source>
</evidence>
<proteinExistence type="predicted"/>
<accession>A0ABP3STJ3</accession>
<evidence type="ECO:0000256" key="1">
    <source>
        <dbReference type="SAM" id="MobiDB-lite"/>
    </source>
</evidence>
<feature type="compositionally biased region" description="Basic and acidic residues" evidence="1">
    <location>
        <begin position="97"/>
        <end position="112"/>
    </location>
</feature>
<name>A0ABP3STJ3_9SPHN</name>
<keyword evidence="3" id="KW-1185">Reference proteome</keyword>
<dbReference type="Proteomes" id="UP001500238">
    <property type="component" value="Unassembled WGS sequence"/>
</dbReference>
<organism evidence="2 3">
    <name type="scientific">Sphingomonas insulae</name>
    <dbReference type="NCBI Taxonomy" id="424800"/>
    <lineage>
        <taxon>Bacteria</taxon>
        <taxon>Pseudomonadati</taxon>
        <taxon>Pseudomonadota</taxon>
        <taxon>Alphaproteobacteria</taxon>
        <taxon>Sphingomonadales</taxon>
        <taxon>Sphingomonadaceae</taxon>
        <taxon>Sphingomonas</taxon>
    </lineage>
</organism>
<sequence>MFVVSQAPRRDCVLSGYGTKPRLAASHATHRRGRAVLGPALIPKGEKGSVTANAPWWEWFAATPTEVVFLRRGADPGTAMPAVEDAACVESHESLIREKRPGPRRGVKERPCESVAAGPGTAARCRTGPPGAAVQRIVNMT</sequence>
<reference evidence="3" key="1">
    <citation type="journal article" date="2019" name="Int. J. Syst. Evol. Microbiol.">
        <title>The Global Catalogue of Microorganisms (GCM) 10K type strain sequencing project: providing services to taxonomists for standard genome sequencing and annotation.</title>
        <authorList>
            <consortium name="The Broad Institute Genomics Platform"/>
            <consortium name="The Broad Institute Genome Sequencing Center for Infectious Disease"/>
            <person name="Wu L."/>
            <person name="Ma J."/>
        </authorList>
    </citation>
    <scope>NUCLEOTIDE SEQUENCE [LARGE SCALE GENOMIC DNA]</scope>
    <source>
        <strain evidence="3">JCM 14603</strain>
    </source>
</reference>
<evidence type="ECO:0000313" key="3">
    <source>
        <dbReference type="Proteomes" id="UP001500238"/>
    </source>
</evidence>